<gene>
    <name evidence="2" type="ORF">OEIGOIKO_04391</name>
</gene>
<protein>
    <submittedName>
        <fullName evidence="2">Transcriptional regulator</fullName>
    </submittedName>
</protein>
<name>A0A7U9KXW5_9ACTN</name>
<accession>A0A7U9KXW5</accession>
<dbReference type="InterPro" id="IPR043917">
    <property type="entry name" value="DUF5753"/>
</dbReference>
<sequence>MRSSSLALAHNSVITISNHRARLVALRVRVAGAHPGMQCAQRDSLQRVIGSVGPARKTRTHCHYRGVAVSGSPTARRRRLAVELKNLRASHQLTCQQVGQQLDWSGSKVNRLETGSGRVQPSDVDALCRFYETTDELREFLKRLAKESKVRGWWHAHGSAVPPWFSVYIGLEQDACSLRQYQNEFVPGLMQTAAYAAELHRASGQYTAEALDRAVNVRMARQQILTGAKPPELRAIVHESVLRHVVGDYALMREQLGHMLDVGALKNVTLQVLPFTAGTYPATGAFTVLGFSEQEDPDVVYRDGLTDGVYLESPDEVAQYTRAFDNLQAIASSPARSTAVIKEVLEECSP</sequence>
<dbReference type="GO" id="GO:0003677">
    <property type="term" value="F:DNA binding"/>
    <property type="evidence" value="ECO:0007669"/>
    <property type="project" value="InterPro"/>
</dbReference>
<dbReference type="SUPFAM" id="SSF47413">
    <property type="entry name" value="lambda repressor-like DNA-binding domains"/>
    <property type="match status" value="1"/>
</dbReference>
<dbReference type="Pfam" id="PF19054">
    <property type="entry name" value="DUF5753"/>
    <property type="match status" value="1"/>
</dbReference>
<dbReference type="Pfam" id="PF13560">
    <property type="entry name" value="HTH_31"/>
    <property type="match status" value="1"/>
</dbReference>
<evidence type="ECO:0000313" key="3">
    <source>
        <dbReference type="Proteomes" id="UP000287830"/>
    </source>
</evidence>
<dbReference type="SMART" id="SM00530">
    <property type="entry name" value="HTH_XRE"/>
    <property type="match status" value="1"/>
</dbReference>
<evidence type="ECO:0000313" key="2">
    <source>
        <dbReference type="EMBL" id="GCD36618.1"/>
    </source>
</evidence>
<dbReference type="EMBL" id="BHZC01000001">
    <property type="protein sequence ID" value="GCD36618.1"/>
    <property type="molecule type" value="Genomic_DNA"/>
</dbReference>
<proteinExistence type="predicted"/>
<dbReference type="InterPro" id="IPR010982">
    <property type="entry name" value="Lambda_DNA-bd_dom_sf"/>
</dbReference>
<dbReference type="AlphaFoldDB" id="A0A7U9KXW5"/>
<dbReference type="Proteomes" id="UP000287830">
    <property type="component" value="Unassembled WGS sequence"/>
</dbReference>
<dbReference type="Gene3D" id="1.10.260.40">
    <property type="entry name" value="lambda repressor-like DNA-binding domains"/>
    <property type="match status" value="1"/>
</dbReference>
<dbReference type="PROSITE" id="PS50943">
    <property type="entry name" value="HTH_CROC1"/>
    <property type="match status" value="1"/>
</dbReference>
<evidence type="ECO:0000259" key="1">
    <source>
        <dbReference type="PROSITE" id="PS50943"/>
    </source>
</evidence>
<feature type="domain" description="HTH cro/C1-type" evidence="1">
    <location>
        <begin position="84"/>
        <end position="137"/>
    </location>
</feature>
<dbReference type="InterPro" id="IPR001387">
    <property type="entry name" value="Cro/C1-type_HTH"/>
</dbReference>
<comment type="caution">
    <text evidence="2">The sequence shown here is derived from an EMBL/GenBank/DDBJ whole genome shotgun (WGS) entry which is preliminary data.</text>
</comment>
<organism evidence="2 3">
    <name type="scientific">Streptomyces chrestomyceticus JCM 4735</name>
    <dbReference type="NCBI Taxonomy" id="1306181"/>
    <lineage>
        <taxon>Bacteria</taxon>
        <taxon>Bacillati</taxon>
        <taxon>Actinomycetota</taxon>
        <taxon>Actinomycetes</taxon>
        <taxon>Kitasatosporales</taxon>
        <taxon>Streptomycetaceae</taxon>
        <taxon>Streptomyces</taxon>
    </lineage>
</organism>
<reference evidence="2 3" key="1">
    <citation type="submission" date="2018-11" db="EMBL/GenBank/DDBJ databases">
        <title>Whole genome sequence of Streptomyces chrestomyceticus NBRC 13444(T).</title>
        <authorList>
            <person name="Komaki H."/>
            <person name="Tamura T."/>
        </authorList>
    </citation>
    <scope>NUCLEOTIDE SEQUENCE [LARGE SCALE GENOMIC DNA]</scope>
    <source>
        <strain evidence="2 3">NBRC 13444</strain>
    </source>
</reference>